<dbReference type="PANTHER" id="PTHR43390">
    <property type="entry name" value="SIGNAL PEPTIDASE I"/>
    <property type="match status" value="1"/>
</dbReference>
<evidence type="ECO:0000256" key="1">
    <source>
        <dbReference type="ARBA" id="ARBA00000677"/>
    </source>
</evidence>
<keyword evidence="7" id="KW-0472">Membrane</keyword>
<dbReference type="AlphaFoldDB" id="C0EC24"/>
<dbReference type="PROSITE" id="PS00760">
    <property type="entry name" value="SPASE_I_2"/>
    <property type="match status" value="1"/>
</dbReference>
<protein>
    <recommendedName>
        <fullName evidence="4 7">Signal peptidase I</fullName>
        <ecNumber evidence="4 7">3.4.21.89</ecNumber>
    </recommendedName>
</protein>
<dbReference type="SUPFAM" id="SSF51306">
    <property type="entry name" value="LexA/Signal peptidase"/>
    <property type="match status" value="1"/>
</dbReference>
<dbReference type="NCBIfam" id="TIGR02227">
    <property type="entry name" value="sigpep_I_bact"/>
    <property type="match status" value="1"/>
</dbReference>
<dbReference type="Pfam" id="PF10502">
    <property type="entry name" value="Peptidase_S26"/>
    <property type="match status" value="1"/>
</dbReference>
<feature type="active site" evidence="6">
    <location>
        <position position="119"/>
    </location>
</feature>
<evidence type="ECO:0000256" key="2">
    <source>
        <dbReference type="ARBA" id="ARBA00004401"/>
    </source>
</evidence>
<dbReference type="InterPro" id="IPR036286">
    <property type="entry name" value="LexA/Signal_pep-like_sf"/>
</dbReference>
<accession>C0EC24</accession>
<evidence type="ECO:0000256" key="7">
    <source>
        <dbReference type="RuleBase" id="RU362042"/>
    </source>
</evidence>
<dbReference type="Gene3D" id="2.10.109.10">
    <property type="entry name" value="Umud Fragment, subunit A"/>
    <property type="match status" value="1"/>
</dbReference>
<evidence type="ECO:0000256" key="3">
    <source>
        <dbReference type="ARBA" id="ARBA00009370"/>
    </source>
</evidence>
<dbReference type="eggNOG" id="COG0681">
    <property type="taxonomic scope" value="Bacteria"/>
</dbReference>
<feature type="active site" evidence="6">
    <location>
        <position position="76"/>
    </location>
</feature>
<comment type="subcellular location">
    <subcellularLocation>
        <location evidence="2">Cell membrane</location>
        <topology evidence="2">Single-pass type II membrane protein</topology>
    </subcellularLocation>
    <subcellularLocation>
        <location evidence="7">Membrane</location>
        <topology evidence="7">Single-pass type II membrane protein</topology>
    </subcellularLocation>
</comment>
<keyword evidence="7" id="KW-0812">Transmembrane</keyword>
<dbReference type="GO" id="GO:0005886">
    <property type="term" value="C:plasma membrane"/>
    <property type="evidence" value="ECO:0007669"/>
    <property type="project" value="UniProtKB-SubCell"/>
</dbReference>
<comment type="caution">
    <text evidence="9">The sequence shown here is derived from an EMBL/GenBank/DDBJ whole genome shotgun (WGS) entry which is preliminary data.</text>
</comment>
<dbReference type="EC" id="3.4.21.89" evidence="4 7"/>
<dbReference type="PRINTS" id="PR00727">
    <property type="entry name" value="LEADERPTASE"/>
</dbReference>
<dbReference type="EMBL" id="ACEC01000045">
    <property type="protein sequence ID" value="EEG31085.1"/>
    <property type="molecule type" value="Genomic_DNA"/>
</dbReference>
<proteinExistence type="inferred from homology"/>
<dbReference type="CDD" id="cd06530">
    <property type="entry name" value="S26_SPase_I"/>
    <property type="match status" value="1"/>
</dbReference>
<organism evidence="9 10">
    <name type="scientific">[Clostridium] methylpentosum DSM 5476</name>
    <dbReference type="NCBI Taxonomy" id="537013"/>
    <lineage>
        <taxon>Bacteria</taxon>
        <taxon>Bacillati</taxon>
        <taxon>Bacillota</taxon>
        <taxon>Clostridia</taxon>
        <taxon>Eubacteriales</taxon>
        <taxon>Oscillospiraceae</taxon>
        <taxon>Oscillospiraceae incertae sedis</taxon>
    </lineage>
</organism>
<feature type="domain" description="Peptidase S26" evidence="8">
    <location>
        <begin position="46"/>
        <end position="201"/>
    </location>
</feature>
<comment type="catalytic activity">
    <reaction evidence="1 7">
        <text>Cleavage of hydrophobic, N-terminal signal or leader sequences from secreted and periplasmic proteins.</text>
        <dbReference type="EC" id="3.4.21.89"/>
    </reaction>
</comment>
<name>C0EC24_9FIRM</name>
<comment type="similarity">
    <text evidence="3 7">Belongs to the peptidase S26 family.</text>
</comment>
<keyword evidence="7" id="KW-0645">Protease</keyword>
<keyword evidence="10" id="KW-1185">Reference proteome</keyword>
<evidence type="ECO:0000259" key="8">
    <source>
        <dbReference type="Pfam" id="PF10502"/>
    </source>
</evidence>
<dbReference type="STRING" id="537013.CLOSTMETH_01393"/>
<gene>
    <name evidence="9" type="primary">lepB</name>
    <name evidence="9" type="ORF">CLOSTMETH_01393</name>
</gene>
<evidence type="ECO:0000313" key="10">
    <source>
        <dbReference type="Proteomes" id="UP000003340"/>
    </source>
</evidence>
<keyword evidence="5 7" id="KW-0378">Hydrolase</keyword>
<dbReference type="Proteomes" id="UP000003340">
    <property type="component" value="Unassembled WGS sequence"/>
</dbReference>
<reference evidence="9 10" key="1">
    <citation type="submission" date="2009-01" db="EMBL/GenBank/DDBJ databases">
        <authorList>
            <person name="Fulton L."/>
            <person name="Clifton S."/>
            <person name="Fulton B."/>
            <person name="Xu J."/>
            <person name="Minx P."/>
            <person name="Pepin K.H."/>
            <person name="Johnson M."/>
            <person name="Bhonagiri V."/>
            <person name="Nash W.E."/>
            <person name="Mardis E.R."/>
            <person name="Wilson R.K."/>
        </authorList>
    </citation>
    <scope>NUCLEOTIDE SEQUENCE [LARGE SCALE GENOMIC DNA]</scope>
    <source>
        <strain evidence="9 10">DSM 5476</strain>
    </source>
</reference>
<dbReference type="GO" id="GO:0004252">
    <property type="term" value="F:serine-type endopeptidase activity"/>
    <property type="evidence" value="ECO:0007669"/>
    <property type="project" value="InterPro"/>
</dbReference>
<dbReference type="InterPro" id="IPR019757">
    <property type="entry name" value="Pept_S26A_signal_pept_1_Lys-AS"/>
</dbReference>
<dbReference type="GO" id="GO:0006465">
    <property type="term" value="P:signal peptide processing"/>
    <property type="evidence" value="ECO:0007669"/>
    <property type="project" value="InterPro"/>
</dbReference>
<dbReference type="PANTHER" id="PTHR43390:SF1">
    <property type="entry name" value="CHLOROPLAST PROCESSING PEPTIDASE"/>
    <property type="match status" value="1"/>
</dbReference>
<dbReference type="InterPro" id="IPR000223">
    <property type="entry name" value="Pept_S26A_signal_pept_1"/>
</dbReference>
<dbReference type="GO" id="GO:0009003">
    <property type="term" value="F:signal peptidase activity"/>
    <property type="evidence" value="ECO:0007669"/>
    <property type="project" value="UniProtKB-EC"/>
</dbReference>
<evidence type="ECO:0000256" key="4">
    <source>
        <dbReference type="ARBA" id="ARBA00013208"/>
    </source>
</evidence>
<evidence type="ECO:0000313" key="9">
    <source>
        <dbReference type="EMBL" id="EEG31085.1"/>
    </source>
</evidence>
<feature type="transmembrane region" description="Helical" evidence="7">
    <location>
        <begin position="52"/>
        <end position="72"/>
    </location>
</feature>
<evidence type="ECO:0000256" key="5">
    <source>
        <dbReference type="ARBA" id="ARBA00022801"/>
    </source>
</evidence>
<dbReference type="InterPro" id="IPR019533">
    <property type="entry name" value="Peptidase_S26"/>
</dbReference>
<sequence length="208" mass="23592">MQKPLIGTFQRMTSNLFKRRSDMADINKSGKINVDKEKNNSVGELLSWLKTIAIAVIVTLLISNFVIVNATVPTGSMENTIMPKDRIVAFRLAYLFDTPKRGDVVIFEPPDGADDPYVKRVIGLPGEVIRIADGTVYINDTPLEEPYLPEPMVGEFGPFEIPEDSYFMMGDNRNDSYDARYWHNKFVDRSEIMGKVIFKYFPSIGLIK</sequence>
<dbReference type="HOGENOM" id="CLU_028723_5_1_9"/>
<reference evidence="9 10" key="2">
    <citation type="submission" date="2009-02" db="EMBL/GenBank/DDBJ databases">
        <title>Draft genome sequence of Clostridium methylpentosum (DSM 5476).</title>
        <authorList>
            <person name="Sudarsanam P."/>
            <person name="Ley R."/>
            <person name="Guruge J."/>
            <person name="Turnbaugh P.J."/>
            <person name="Mahowald M."/>
            <person name="Liep D."/>
            <person name="Gordon J."/>
        </authorList>
    </citation>
    <scope>NUCLEOTIDE SEQUENCE [LARGE SCALE GENOMIC DNA]</scope>
    <source>
        <strain evidence="9 10">DSM 5476</strain>
    </source>
</reference>
<keyword evidence="7" id="KW-1133">Transmembrane helix</keyword>
<evidence type="ECO:0000256" key="6">
    <source>
        <dbReference type="PIRSR" id="PIRSR600223-1"/>
    </source>
</evidence>